<dbReference type="InParanoid" id="S7W820"/>
<dbReference type="GO" id="GO:0005524">
    <property type="term" value="F:ATP binding"/>
    <property type="evidence" value="ECO:0007669"/>
    <property type="project" value="InterPro"/>
</dbReference>
<comment type="caution">
    <text evidence="3">The sequence shown here is derived from an EMBL/GenBank/DDBJ whole genome shotgun (WGS) entry which is preliminary data.</text>
</comment>
<dbReference type="EMBL" id="ATCN01000443">
    <property type="protein sequence ID" value="EPR79015.1"/>
    <property type="molecule type" value="Genomic_DNA"/>
</dbReference>
<evidence type="ECO:0000313" key="3">
    <source>
        <dbReference type="EMBL" id="EPR79015.1"/>
    </source>
</evidence>
<dbReference type="Pfam" id="PF03199">
    <property type="entry name" value="GSH_synthase"/>
    <property type="match status" value="1"/>
</dbReference>
<dbReference type="PANTHER" id="PTHR11130:SF0">
    <property type="entry name" value="GLUTATHIONE SYNTHETASE"/>
    <property type="match status" value="1"/>
</dbReference>
<dbReference type="InterPro" id="IPR037013">
    <property type="entry name" value="GSH-S_sub-bd_sf"/>
</dbReference>
<dbReference type="STRING" id="1358809.S7W820"/>
<dbReference type="Pfam" id="PF03917">
    <property type="entry name" value="GSH_synth_ATP"/>
    <property type="match status" value="1"/>
</dbReference>
<organism evidence="3 4">
    <name type="scientific">Spraguea lophii (strain 42_110)</name>
    <name type="common">Microsporidian parasite</name>
    <dbReference type="NCBI Taxonomy" id="1358809"/>
    <lineage>
        <taxon>Eukaryota</taxon>
        <taxon>Fungi</taxon>
        <taxon>Fungi incertae sedis</taxon>
        <taxon>Microsporidia</taxon>
        <taxon>Spragueidae</taxon>
        <taxon>Spraguea</taxon>
    </lineage>
</organism>
<proteinExistence type="predicted"/>
<dbReference type="InterPro" id="IPR005615">
    <property type="entry name" value="Glutathione_synthase"/>
</dbReference>
<dbReference type="Gene3D" id="3.40.50.1760">
    <property type="entry name" value="Glutathione synthase, substrate-binding domain superfamily, eukaryotic"/>
    <property type="match status" value="1"/>
</dbReference>
<name>S7W820_SPRLO</name>
<dbReference type="InterPro" id="IPR016185">
    <property type="entry name" value="PreATP-grasp_dom_sf"/>
</dbReference>
<reference evidence="4" key="1">
    <citation type="journal article" date="2013" name="PLoS Genet.">
        <title>The genome of Spraguea lophii and the basis of host-microsporidian interactions.</title>
        <authorList>
            <person name="Campbell S.E."/>
            <person name="Williams T.A."/>
            <person name="Yousuf A."/>
            <person name="Soanes D.M."/>
            <person name="Paszkiewicz K.H."/>
            <person name="Williams B.A.P."/>
        </authorList>
    </citation>
    <scope>NUCLEOTIDE SEQUENCE [LARGE SCALE GENOMIC DNA]</scope>
    <source>
        <strain evidence="4">42_110</strain>
    </source>
</reference>
<dbReference type="AlphaFoldDB" id="S7W820"/>
<feature type="domain" description="Glutathione synthase substrate-binding" evidence="2">
    <location>
        <begin position="259"/>
        <end position="409"/>
    </location>
</feature>
<dbReference type="SUPFAM" id="SSF52440">
    <property type="entry name" value="PreATP-grasp domain"/>
    <property type="match status" value="1"/>
</dbReference>
<dbReference type="Proteomes" id="UP000014978">
    <property type="component" value="Unassembled WGS sequence"/>
</dbReference>
<evidence type="ECO:0000259" key="2">
    <source>
        <dbReference type="Pfam" id="PF03199"/>
    </source>
</evidence>
<evidence type="ECO:0000256" key="1">
    <source>
        <dbReference type="SAM" id="MobiDB-lite"/>
    </source>
</evidence>
<protein>
    <submittedName>
        <fullName evidence="3">Glutathione synthase</fullName>
    </submittedName>
</protein>
<dbReference type="GO" id="GO:0043295">
    <property type="term" value="F:glutathione binding"/>
    <property type="evidence" value="ECO:0007669"/>
    <property type="project" value="TreeGrafter"/>
</dbReference>
<dbReference type="OrthoDB" id="2195076at2759"/>
<gene>
    <name evidence="3" type="ORF">SLOPH_398</name>
</gene>
<sequence length="572" mass="67229">MHRDLSTREPEQKNSKVKTKKDFKIFSPQSFAETCKEYRIFNTLRITEKPTKFPLEKYFEVKKLQPTVNKLVDNLSIEIKENINIIREIVVDAINAKIENKLDIHNSLENKINNSNLSTSLKKILNYNIKDKTFILFILMVSSKKYSNDKLNITFLRTDYILDINNVMKQIEINSIALANYAFAENLYKVHNTFNKTLESIGGEEVTNMLVKCKNIYERRYKNMINKNKSLIQNYTIKDDDDIKECITKENKERNSIDTIVLMIDNNDDNMIDKILLQERCHNKGMVLITVKIEDMMENCTFVRNNNIFCIRCLNPNDFFEENELFLYKEFFDFRKKCNHKNNITNDHNHHNPESNKDDILVFYKSQPISILYYRYFYNFTHYTTPIIIFRRILESTSSISLPNIQTQISTLKTISSILEEEDLKRYLSNDETQEYQHSLVKYLLNDKKHNDDYIKKSNVEGGGNVKELNEDYNKTNEYKNNKIYSNTDLIDILDNNFTNNIFSMEKIIGKTFKNNFINEEEIEIISEIGVAGYNIKGEYTDISYVVKTKNKDSIECGITKGYGGLDTIADI</sequence>
<dbReference type="GO" id="GO:0005829">
    <property type="term" value="C:cytosol"/>
    <property type="evidence" value="ECO:0007669"/>
    <property type="project" value="TreeGrafter"/>
</dbReference>
<dbReference type="SUPFAM" id="SSF56059">
    <property type="entry name" value="Glutathione synthetase ATP-binding domain-like"/>
    <property type="match status" value="1"/>
</dbReference>
<dbReference type="PANTHER" id="PTHR11130">
    <property type="entry name" value="GLUTATHIONE SYNTHETASE"/>
    <property type="match status" value="1"/>
</dbReference>
<dbReference type="InterPro" id="IPR004887">
    <property type="entry name" value="GSH_synth_subst-bd"/>
</dbReference>
<keyword evidence="4" id="KW-1185">Reference proteome</keyword>
<evidence type="ECO:0000313" key="4">
    <source>
        <dbReference type="Proteomes" id="UP000014978"/>
    </source>
</evidence>
<dbReference type="GO" id="GO:0004363">
    <property type="term" value="F:glutathione synthase activity"/>
    <property type="evidence" value="ECO:0007669"/>
    <property type="project" value="InterPro"/>
</dbReference>
<dbReference type="VEuPathDB" id="MicrosporidiaDB:SLOPH_398"/>
<feature type="region of interest" description="Disordered" evidence="1">
    <location>
        <begin position="1"/>
        <end position="20"/>
    </location>
</feature>
<dbReference type="Gene3D" id="3.30.470.20">
    <property type="entry name" value="ATP-grasp fold, B domain"/>
    <property type="match status" value="1"/>
</dbReference>
<dbReference type="HOGENOM" id="CLU_476651_0_0_1"/>
<accession>S7W820</accession>